<evidence type="ECO:0000256" key="7">
    <source>
        <dbReference type="ARBA" id="ARBA00022729"/>
    </source>
</evidence>
<dbReference type="InterPro" id="IPR010917">
    <property type="entry name" value="TonB_rcpt_CS"/>
</dbReference>
<evidence type="ECO:0000313" key="18">
    <source>
        <dbReference type="EMBL" id="TCV01607.1"/>
    </source>
</evidence>
<dbReference type="Pfam" id="PF07715">
    <property type="entry name" value="Plug"/>
    <property type="match status" value="1"/>
</dbReference>
<dbReference type="InterPro" id="IPR012910">
    <property type="entry name" value="Plug_dom"/>
</dbReference>
<evidence type="ECO:0000256" key="14">
    <source>
        <dbReference type="PROSITE-ProRule" id="PRU01360"/>
    </source>
</evidence>
<evidence type="ECO:0000313" key="19">
    <source>
        <dbReference type="Proteomes" id="UP000294692"/>
    </source>
</evidence>
<dbReference type="PROSITE" id="PS01156">
    <property type="entry name" value="TONB_DEPENDENT_REC_2"/>
    <property type="match status" value="1"/>
</dbReference>
<evidence type="ECO:0000259" key="17">
    <source>
        <dbReference type="SMART" id="SM00965"/>
    </source>
</evidence>
<dbReference type="GO" id="GO:0038023">
    <property type="term" value="F:signaling receptor activity"/>
    <property type="evidence" value="ECO:0007669"/>
    <property type="project" value="InterPro"/>
</dbReference>
<dbReference type="InterPro" id="IPR039426">
    <property type="entry name" value="TonB-dep_rcpt-like"/>
</dbReference>
<reference evidence="18 19" key="1">
    <citation type="submission" date="2019-03" db="EMBL/GenBank/DDBJ databases">
        <title>Genomic Encyclopedia of Type Strains, Phase IV (KMG-IV): sequencing the most valuable type-strain genomes for metagenomic binning, comparative biology and taxonomic classification.</title>
        <authorList>
            <person name="Goeker M."/>
        </authorList>
    </citation>
    <scope>NUCLEOTIDE SEQUENCE [LARGE SCALE GENOMIC DNA]</scope>
    <source>
        <strain evidence="18 19">DSM 100048</strain>
    </source>
</reference>
<dbReference type="AlphaFoldDB" id="A0A4R3V8U3"/>
<dbReference type="Gene3D" id="2.170.130.10">
    <property type="entry name" value="TonB-dependent receptor, plug domain"/>
    <property type="match status" value="1"/>
</dbReference>
<keyword evidence="10 16" id="KW-0798">TonB box</keyword>
<dbReference type="GO" id="GO:0015891">
    <property type="term" value="P:siderophore transport"/>
    <property type="evidence" value="ECO:0007669"/>
    <property type="project" value="InterPro"/>
</dbReference>
<organism evidence="18 19">
    <name type="scientific">Paracandidimonas soli</name>
    <dbReference type="NCBI Taxonomy" id="1917182"/>
    <lineage>
        <taxon>Bacteria</taxon>
        <taxon>Pseudomonadati</taxon>
        <taxon>Pseudomonadota</taxon>
        <taxon>Betaproteobacteria</taxon>
        <taxon>Burkholderiales</taxon>
        <taxon>Alcaligenaceae</taxon>
        <taxon>Paracandidimonas</taxon>
    </lineage>
</organism>
<keyword evidence="6 14" id="KW-0812">Transmembrane</keyword>
<comment type="caution">
    <text evidence="18">The sequence shown here is derived from an EMBL/GenBank/DDBJ whole genome shotgun (WGS) entry which is preliminary data.</text>
</comment>
<comment type="subcellular location">
    <subcellularLocation>
        <location evidence="1 14">Cell outer membrane</location>
        <topology evidence="1 14">Multi-pass membrane protein</topology>
    </subcellularLocation>
</comment>
<dbReference type="InterPro" id="IPR010105">
    <property type="entry name" value="TonB_sidphr_rcpt"/>
</dbReference>
<accession>A0A4R3V8U3</accession>
<evidence type="ECO:0000256" key="3">
    <source>
        <dbReference type="ARBA" id="ARBA00022448"/>
    </source>
</evidence>
<evidence type="ECO:0000256" key="6">
    <source>
        <dbReference type="ARBA" id="ARBA00022692"/>
    </source>
</evidence>
<evidence type="ECO:0000256" key="12">
    <source>
        <dbReference type="ARBA" id="ARBA00023170"/>
    </source>
</evidence>
<keyword evidence="3 14" id="KW-0813">Transport</keyword>
<evidence type="ECO:0000256" key="2">
    <source>
        <dbReference type="ARBA" id="ARBA00009810"/>
    </source>
</evidence>
<keyword evidence="8" id="KW-0408">Iron</keyword>
<feature type="short sequence motif" description="TonB C-terminal box" evidence="15">
    <location>
        <begin position="745"/>
        <end position="762"/>
    </location>
</feature>
<feature type="domain" description="Secretin/TonB short N-terminal" evidence="17">
    <location>
        <begin position="23"/>
        <end position="73"/>
    </location>
</feature>
<keyword evidence="4 14" id="KW-1134">Transmembrane beta strand</keyword>
<keyword evidence="5" id="KW-0410">Iron transport</keyword>
<protein>
    <submittedName>
        <fullName evidence="18">Iron complex outermembrane receptor protein</fullName>
    </submittedName>
</protein>
<dbReference type="Gene3D" id="2.40.170.20">
    <property type="entry name" value="TonB-dependent receptor, beta-barrel domain"/>
    <property type="match status" value="1"/>
</dbReference>
<dbReference type="NCBIfam" id="TIGR01783">
    <property type="entry name" value="TonB-siderophor"/>
    <property type="match status" value="1"/>
</dbReference>
<keyword evidence="7" id="KW-0732">Signal</keyword>
<dbReference type="GO" id="GO:0015344">
    <property type="term" value="F:siderophore uptake transmembrane transporter activity"/>
    <property type="evidence" value="ECO:0007669"/>
    <property type="project" value="TreeGrafter"/>
</dbReference>
<dbReference type="Pfam" id="PF07660">
    <property type="entry name" value="STN"/>
    <property type="match status" value="1"/>
</dbReference>
<dbReference type="SUPFAM" id="SSF56935">
    <property type="entry name" value="Porins"/>
    <property type="match status" value="1"/>
</dbReference>
<evidence type="ECO:0000256" key="8">
    <source>
        <dbReference type="ARBA" id="ARBA00023004"/>
    </source>
</evidence>
<dbReference type="PANTHER" id="PTHR32552:SF82">
    <property type="entry name" value="FCUA PROTEIN"/>
    <property type="match status" value="1"/>
</dbReference>
<keyword evidence="11 14" id="KW-0472">Membrane</keyword>
<dbReference type="InterPro" id="IPR011662">
    <property type="entry name" value="Secretin/TonB_short_N"/>
</dbReference>
<sequence length="762" mass="82017">MQISIPSQPLSKALLQLGEQASLQIFFAQNLVDGYQAPALSGNLPPEEALRRLLAGTGIAFRRNGNNVSLSRVADAEAAVLDTVEVRGSFEGGLLGTYAGGQMARGGSLGILGTSDTMDTPFSMTNYTSAMIEDQQARTLADIVVNDASVRTTTAPAGFGEDFQIRGWSVGSGEVGFNGLYSLVSSSRIPVQIIERVEVLKGPGTLMRGIPPNGSIGGSINMRSKRAGNEPLTRLTTSYVSSKNLSAHMDVGRRFGEAKEWGVRFNGVLKGGEASIKGGKQDLGLAALGLDYTGERLRWSMDAIYLDDTVEDFRSQIGFLNDVTEMPAAPDGDIGFYPGTRLTQRDSTVASRLEYDLTDRITAHVAVGYRDGKARQIFPVNPERSDAEGNFRVASTFYDSYSETWNTDAGLSAVFNTGAIGHRLALGATRLTQESGNAYSAIANDPGEWSNIYDPVPLPAGPTQRLEPKRSSEKTLTSIVIADTMSFAEDRVLLTLGARKQTVDTENYNTTTGARTSGYKASAISPVAGLVVKPTENVSLYANYTAGLSAGRVVGAGYRNTGEVLDPYKTKQYEAGVKVDWGSLMTTVSVYQMARPAGQEEFYPDGTKSYGYFGEQRNRGLEITAYGELQPGLRMFASASFIDGKLTKTQNGVNEGNRAPGVPSSMYNLGLDWDTPWVNGLSLNGRMIRTSSMYLDNANTRRLPGVTRFDVGARYSTVIAGKPVVLRANVENLTDRKYWLASGTYATNAAGRTFVLSATVDF</sequence>
<evidence type="ECO:0000256" key="11">
    <source>
        <dbReference type="ARBA" id="ARBA00023136"/>
    </source>
</evidence>
<dbReference type="CDD" id="cd01347">
    <property type="entry name" value="ligand_gated_channel"/>
    <property type="match status" value="1"/>
</dbReference>
<evidence type="ECO:0000256" key="13">
    <source>
        <dbReference type="ARBA" id="ARBA00023237"/>
    </source>
</evidence>
<keyword evidence="19" id="KW-1185">Reference proteome</keyword>
<evidence type="ECO:0000256" key="5">
    <source>
        <dbReference type="ARBA" id="ARBA00022496"/>
    </source>
</evidence>
<evidence type="ECO:0000256" key="9">
    <source>
        <dbReference type="ARBA" id="ARBA00023065"/>
    </source>
</evidence>
<keyword evidence="9" id="KW-0406">Ion transport</keyword>
<evidence type="ECO:0000256" key="4">
    <source>
        <dbReference type="ARBA" id="ARBA00022452"/>
    </source>
</evidence>
<dbReference type="PANTHER" id="PTHR32552">
    <property type="entry name" value="FERRICHROME IRON RECEPTOR-RELATED"/>
    <property type="match status" value="1"/>
</dbReference>
<dbReference type="Gene3D" id="3.55.50.30">
    <property type="match status" value="1"/>
</dbReference>
<dbReference type="GO" id="GO:0009279">
    <property type="term" value="C:cell outer membrane"/>
    <property type="evidence" value="ECO:0007669"/>
    <property type="project" value="UniProtKB-SubCell"/>
</dbReference>
<name>A0A4R3V8U3_9BURK</name>
<dbReference type="EMBL" id="SMBX01000002">
    <property type="protein sequence ID" value="TCV01607.1"/>
    <property type="molecule type" value="Genomic_DNA"/>
</dbReference>
<keyword evidence="13 14" id="KW-0998">Cell outer membrane</keyword>
<dbReference type="PROSITE" id="PS52016">
    <property type="entry name" value="TONB_DEPENDENT_REC_3"/>
    <property type="match status" value="1"/>
</dbReference>
<evidence type="ECO:0000256" key="10">
    <source>
        <dbReference type="ARBA" id="ARBA00023077"/>
    </source>
</evidence>
<dbReference type="Proteomes" id="UP000294692">
    <property type="component" value="Unassembled WGS sequence"/>
</dbReference>
<evidence type="ECO:0000256" key="16">
    <source>
        <dbReference type="RuleBase" id="RU003357"/>
    </source>
</evidence>
<dbReference type="Pfam" id="PF00593">
    <property type="entry name" value="TonB_dep_Rec_b-barrel"/>
    <property type="match status" value="1"/>
</dbReference>
<evidence type="ECO:0000256" key="1">
    <source>
        <dbReference type="ARBA" id="ARBA00004571"/>
    </source>
</evidence>
<gene>
    <name evidence="18" type="ORF">EV686_102320</name>
</gene>
<dbReference type="SMART" id="SM00965">
    <property type="entry name" value="STN"/>
    <property type="match status" value="1"/>
</dbReference>
<dbReference type="InterPro" id="IPR036942">
    <property type="entry name" value="Beta-barrel_TonB_sf"/>
</dbReference>
<keyword evidence="12 18" id="KW-0675">Receptor</keyword>
<evidence type="ECO:0000256" key="15">
    <source>
        <dbReference type="PROSITE-ProRule" id="PRU10144"/>
    </source>
</evidence>
<dbReference type="InterPro" id="IPR037066">
    <property type="entry name" value="Plug_dom_sf"/>
</dbReference>
<dbReference type="InterPro" id="IPR000531">
    <property type="entry name" value="Beta-barrel_TonB"/>
</dbReference>
<proteinExistence type="inferred from homology"/>
<comment type="similarity">
    <text evidence="2 14 16">Belongs to the TonB-dependent receptor family.</text>
</comment>